<dbReference type="AlphaFoldDB" id="A0A0P1ASN5"/>
<evidence type="ECO:0000313" key="1">
    <source>
        <dbReference type="EMBL" id="CEG44234.1"/>
    </source>
</evidence>
<keyword evidence="2" id="KW-1185">Reference proteome</keyword>
<sequence length="60" mass="6851">MTTPDPIQEHCYSRVTAIIFTTKFTSTEIIWMWFISTSVCLVPKLCRSPGDVAIPVTRNF</sequence>
<dbReference type="GeneID" id="36409548"/>
<protein>
    <submittedName>
        <fullName evidence="1">Uncharacterized protein</fullName>
    </submittedName>
</protein>
<proteinExistence type="predicted"/>
<name>A0A0P1ASN5_PLAHL</name>
<dbReference type="RefSeq" id="XP_024580603.1">
    <property type="nucleotide sequence ID" value="XM_024730313.1"/>
</dbReference>
<reference evidence="2" key="1">
    <citation type="submission" date="2014-09" db="EMBL/GenBank/DDBJ databases">
        <authorList>
            <person name="Sharma Rahul"/>
            <person name="Thines Marco"/>
        </authorList>
    </citation>
    <scope>NUCLEOTIDE SEQUENCE [LARGE SCALE GENOMIC DNA]</scope>
</reference>
<evidence type="ECO:0000313" key="2">
    <source>
        <dbReference type="Proteomes" id="UP000054928"/>
    </source>
</evidence>
<dbReference type="EMBL" id="CCYD01000916">
    <property type="protein sequence ID" value="CEG44234.1"/>
    <property type="molecule type" value="Genomic_DNA"/>
</dbReference>
<dbReference type="Proteomes" id="UP000054928">
    <property type="component" value="Unassembled WGS sequence"/>
</dbReference>
<organism evidence="1 2">
    <name type="scientific">Plasmopara halstedii</name>
    <name type="common">Downy mildew of sunflower</name>
    <dbReference type="NCBI Taxonomy" id="4781"/>
    <lineage>
        <taxon>Eukaryota</taxon>
        <taxon>Sar</taxon>
        <taxon>Stramenopiles</taxon>
        <taxon>Oomycota</taxon>
        <taxon>Peronosporomycetes</taxon>
        <taxon>Peronosporales</taxon>
        <taxon>Peronosporaceae</taxon>
        <taxon>Plasmopara</taxon>
    </lineage>
</organism>
<accession>A0A0P1ASN5</accession>
<feature type="non-terminal residue" evidence="1">
    <location>
        <position position="60"/>
    </location>
</feature>